<keyword evidence="2" id="KW-1185">Reference proteome</keyword>
<accession>A0ABS8VEE5</accession>
<gene>
    <name evidence="1" type="ORF">HAX54_032803</name>
</gene>
<comment type="caution">
    <text evidence="1">The sequence shown here is derived from an EMBL/GenBank/DDBJ whole genome shotgun (WGS) entry which is preliminary data.</text>
</comment>
<reference evidence="1 2" key="1">
    <citation type="journal article" date="2021" name="BMC Genomics">
        <title>Datura genome reveals duplications of psychoactive alkaloid biosynthetic genes and high mutation rate following tissue culture.</title>
        <authorList>
            <person name="Rajewski A."/>
            <person name="Carter-House D."/>
            <person name="Stajich J."/>
            <person name="Litt A."/>
        </authorList>
    </citation>
    <scope>NUCLEOTIDE SEQUENCE [LARGE SCALE GENOMIC DNA]</scope>
    <source>
        <strain evidence="1">AR-01</strain>
    </source>
</reference>
<dbReference type="EMBL" id="JACEIK010004188">
    <property type="protein sequence ID" value="MCD9644543.1"/>
    <property type="molecule type" value="Genomic_DNA"/>
</dbReference>
<sequence>MMSSIVSNQYMIREWSDRSEPSWDFVGSPRWIEIEWHDTIDRVCGRVVYTSRVEWTRGTIGPSARLVDTQRTRQVPIEGLSPRVDRPIGLRMMSSVVLNQDIIREWSDMSETSWGCVGSPRWIKLANCTTETWYGNA</sequence>
<protein>
    <submittedName>
        <fullName evidence="1">Uncharacterized protein</fullName>
    </submittedName>
</protein>
<evidence type="ECO:0000313" key="2">
    <source>
        <dbReference type="Proteomes" id="UP000823775"/>
    </source>
</evidence>
<name>A0ABS8VEE5_DATST</name>
<evidence type="ECO:0000313" key="1">
    <source>
        <dbReference type="EMBL" id="MCD9644543.1"/>
    </source>
</evidence>
<organism evidence="1 2">
    <name type="scientific">Datura stramonium</name>
    <name type="common">Jimsonweed</name>
    <name type="synonym">Common thornapple</name>
    <dbReference type="NCBI Taxonomy" id="4076"/>
    <lineage>
        <taxon>Eukaryota</taxon>
        <taxon>Viridiplantae</taxon>
        <taxon>Streptophyta</taxon>
        <taxon>Embryophyta</taxon>
        <taxon>Tracheophyta</taxon>
        <taxon>Spermatophyta</taxon>
        <taxon>Magnoliopsida</taxon>
        <taxon>eudicotyledons</taxon>
        <taxon>Gunneridae</taxon>
        <taxon>Pentapetalae</taxon>
        <taxon>asterids</taxon>
        <taxon>lamiids</taxon>
        <taxon>Solanales</taxon>
        <taxon>Solanaceae</taxon>
        <taxon>Solanoideae</taxon>
        <taxon>Datureae</taxon>
        <taxon>Datura</taxon>
    </lineage>
</organism>
<dbReference type="Proteomes" id="UP000823775">
    <property type="component" value="Unassembled WGS sequence"/>
</dbReference>
<proteinExistence type="predicted"/>